<dbReference type="InterPro" id="IPR052023">
    <property type="entry name" value="Histidine_kinase_KdpD"/>
</dbReference>
<comment type="subcellular location">
    <subcellularLocation>
        <location evidence="2">Membrane</location>
        <topology evidence="2">Multi-pass membrane protein</topology>
    </subcellularLocation>
</comment>
<dbReference type="SMART" id="SM00387">
    <property type="entry name" value="HATPase_c"/>
    <property type="match status" value="1"/>
</dbReference>
<evidence type="ECO:0000256" key="10">
    <source>
        <dbReference type="ARBA" id="ARBA00022989"/>
    </source>
</evidence>
<evidence type="ECO:0000259" key="14">
    <source>
        <dbReference type="PROSITE" id="PS50109"/>
    </source>
</evidence>
<keyword evidence="7" id="KW-0547">Nucleotide-binding</keyword>
<keyword evidence="16" id="KW-1185">Reference proteome</keyword>
<feature type="transmembrane region" description="Helical" evidence="13">
    <location>
        <begin position="85"/>
        <end position="104"/>
    </location>
</feature>
<dbReference type="InterPro" id="IPR029016">
    <property type="entry name" value="GAF-like_dom_sf"/>
</dbReference>
<evidence type="ECO:0000256" key="5">
    <source>
        <dbReference type="ARBA" id="ARBA00022679"/>
    </source>
</evidence>
<evidence type="ECO:0000256" key="7">
    <source>
        <dbReference type="ARBA" id="ARBA00022741"/>
    </source>
</evidence>
<keyword evidence="10 13" id="KW-1133">Transmembrane helix</keyword>
<dbReference type="Gene3D" id="3.30.565.10">
    <property type="entry name" value="Histidine kinase-like ATPase, C-terminal domain"/>
    <property type="match status" value="1"/>
</dbReference>
<dbReference type="Pfam" id="PF00512">
    <property type="entry name" value="HisKA"/>
    <property type="match status" value="1"/>
</dbReference>
<evidence type="ECO:0000313" key="16">
    <source>
        <dbReference type="Proteomes" id="UP001432099"/>
    </source>
</evidence>
<keyword evidence="9" id="KW-0067">ATP-binding</keyword>
<dbReference type="InterPro" id="IPR036097">
    <property type="entry name" value="HisK_dim/P_sf"/>
</dbReference>
<dbReference type="Pfam" id="PF02518">
    <property type="entry name" value="HATPase_c"/>
    <property type="match status" value="1"/>
</dbReference>
<keyword evidence="8 15" id="KW-0418">Kinase</keyword>
<gene>
    <name evidence="15" type="ORF">T23_03740</name>
</gene>
<feature type="transmembrane region" description="Helical" evidence="13">
    <location>
        <begin position="54"/>
        <end position="73"/>
    </location>
</feature>
<dbReference type="PANTHER" id="PTHR45569">
    <property type="entry name" value="SENSOR PROTEIN KDPD"/>
    <property type="match status" value="1"/>
</dbReference>
<protein>
    <recommendedName>
        <fullName evidence="3">histidine kinase</fullName>
        <ecNumber evidence="3">2.7.13.3</ecNumber>
    </recommendedName>
</protein>
<evidence type="ECO:0000256" key="4">
    <source>
        <dbReference type="ARBA" id="ARBA00022553"/>
    </source>
</evidence>
<dbReference type="InterPro" id="IPR036890">
    <property type="entry name" value="HATPase_C_sf"/>
</dbReference>
<comment type="catalytic activity">
    <reaction evidence="1">
        <text>ATP + protein L-histidine = ADP + protein N-phospho-L-histidine.</text>
        <dbReference type="EC" id="2.7.13.3"/>
    </reaction>
</comment>
<dbReference type="EMBL" id="AP028127">
    <property type="protein sequence ID" value="BEH90272.1"/>
    <property type="molecule type" value="Genomic_DNA"/>
</dbReference>
<evidence type="ECO:0000256" key="2">
    <source>
        <dbReference type="ARBA" id="ARBA00004141"/>
    </source>
</evidence>
<dbReference type="InterPro" id="IPR003594">
    <property type="entry name" value="HATPase_dom"/>
</dbReference>
<keyword evidence="11" id="KW-0902">Two-component regulatory system</keyword>
<evidence type="ECO:0000256" key="9">
    <source>
        <dbReference type="ARBA" id="ARBA00022840"/>
    </source>
</evidence>
<evidence type="ECO:0000256" key="6">
    <source>
        <dbReference type="ARBA" id="ARBA00022692"/>
    </source>
</evidence>
<dbReference type="InterPro" id="IPR004358">
    <property type="entry name" value="Sig_transdc_His_kin-like_C"/>
</dbReference>
<dbReference type="InterPro" id="IPR025201">
    <property type="entry name" value="KdpD_TM"/>
</dbReference>
<sequence>MKRLSVIKNSIKMIFIFLIGLVLSFLFDYLGFNEANIILVFTLSVLLTAQFTDFFIYSFISSLIVVPCFNFFFIEPRYSFNVYDADYLITFFIMLMVTLMASILTNRIKRIAAVAKVRENRMKFLYESNKHLLLVQGQEPIVNESVKNLARILKRDVAISRCDENHQLLPLQNYSYSLKEEASLFLKSLSTEEMAKVISSDHDGLDPNLQIYYYPILGKNDTLGVIAISLINKDKLDENEMTLLQSLSTQIAFALERERLYEQHKQANLEAERERLRGNLLRSISHDLKTPLTSILGSTSTLIQNNHIITEEIRLELLNNIYDETTWLQRSIENILSMTKIDEGRLELDKHPELLEELITEAVTRIQRFHPQVKIVVDIEEEMVFLNVDAVLIETVLVNLLDNAVHFSKENPVITVRAYPVGKDVCFQVIDEGRGISEEDLPFIFDRFYTKGQGGVSHKKGIGLGLTICKSIVQAHHGTITVFNNVLNGCTFEFLIPMDYENGALSSV</sequence>
<dbReference type="SUPFAM" id="SSF47384">
    <property type="entry name" value="Homodimeric domain of signal transducing histidine kinase"/>
    <property type="match status" value="1"/>
</dbReference>
<evidence type="ECO:0000256" key="1">
    <source>
        <dbReference type="ARBA" id="ARBA00000085"/>
    </source>
</evidence>
<evidence type="ECO:0000256" key="3">
    <source>
        <dbReference type="ARBA" id="ARBA00012438"/>
    </source>
</evidence>
<dbReference type="Proteomes" id="UP001432099">
    <property type="component" value="Chromosome"/>
</dbReference>
<evidence type="ECO:0000256" key="8">
    <source>
        <dbReference type="ARBA" id="ARBA00022777"/>
    </source>
</evidence>
<dbReference type="PANTHER" id="PTHR45569:SF1">
    <property type="entry name" value="SENSOR PROTEIN KDPD"/>
    <property type="match status" value="1"/>
</dbReference>
<dbReference type="InterPro" id="IPR003661">
    <property type="entry name" value="HisK_dim/P_dom"/>
</dbReference>
<dbReference type="SUPFAM" id="SSF55874">
    <property type="entry name" value="ATPase domain of HSP90 chaperone/DNA topoisomerase II/histidine kinase"/>
    <property type="match status" value="1"/>
</dbReference>
<organism evidence="15 16">
    <name type="scientific">Turicibacter faecis</name>
    <dbReference type="NCBI Taxonomy" id="2963365"/>
    <lineage>
        <taxon>Bacteria</taxon>
        <taxon>Bacillati</taxon>
        <taxon>Bacillota</taxon>
        <taxon>Erysipelotrichia</taxon>
        <taxon>Erysipelotrichales</taxon>
        <taxon>Turicibacteraceae</taxon>
        <taxon>Turicibacter</taxon>
    </lineage>
</organism>
<keyword evidence="12 13" id="KW-0472">Membrane</keyword>
<name>A0ABM8IHU7_9FIRM</name>
<dbReference type="InterPro" id="IPR038318">
    <property type="entry name" value="KdpD_sf"/>
</dbReference>
<dbReference type="PROSITE" id="PS50109">
    <property type="entry name" value="HIS_KIN"/>
    <property type="match status" value="1"/>
</dbReference>
<dbReference type="Gene3D" id="1.20.120.620">
    <property type="entry name" value="Backbone structure of the membrane domain of e. Coli histidine kinase receptor kdpd"/>
    <property type="match status" value="1"/>
</dbReference>
<dbReference type="RefSeq" id="WP_338617802.1">
    <property type="nucleotide sequence ID" value="NZ_AP028127.1"/>
</dbReference>
<dbReference type="PRINTS" id="PR00344">
    <property type="entry name" value="BCTRLSENSOR"/>
</dbReference>
<keyword evidence="4" id="KW-0597">Phosphoprotein</keyword>
<evidence type="ECO:0000313" key="15">
    <source>
        <dbReference type="EMBL" id="BEH90272.1"/>
    </source>
</evidence>
<dbReference type="Pfam" id="PF13493">
    <property type="entry name" value="DUF4118"/>
    <property type="match status" value="1"/>
</dbReference>
<proteinExistence type="predicted"/>
<dbReference type="SUPFAM" id="SSF55781">
    <property type="entry name" value="GAF domain-like"/>
    <property type="match status" value="1"/>
</dbReference>
<dbReference type="SMART" id="SM00388">
    <property type="entry name" value="HisKA"/>
    <property type="match status" value="1"/>
</dbReference>
<evidence type="ECO:0000256" key="13">
    <source>
        <dbReference type="SAM" id="Phobius"/>
    </source>
</evidence>
<evidence type="ECO:0000256" key="11">
    <source>
        <dbReference type="ARBA" id="ARBA00023012"/>
    </source>
</evidence>
<dbReference type="Gene3D" id="1.10.287.130">
    <property type="match status" value="1"/>
</dbReference>
<dbReference type="CDD" id="cd00082">
    <property type="entry name" value="HisKA"/>
    <property type="match status" value="1"/>
</dbReference>
<keyword evidence="6 13" id="KW-0812">Transmembrane</keyword>
<accession>A0ABM8IHU7</accession>
<feature type="transmembrane region" description="Helical" evidence="13">
    <location>
        <begin position="12"/>
        <end position="32"/>
    </location>
</feature>
<keyword evidence="5" id="KW-0808">Transferase</keyword>
<feature type="domain" description="Histidine kinase" evidence="14">
    <location>
        <begin position="283"/>
        <end position="500"/>
    </location>
</feature>
<dbReference type="Gene3D" id="3.30.450.40">
    <property type="match status" value="1"/>
</dbReference>
<evidence type="ECO:0000256" key="12">
    <source>
        <dbReference type="ARBA" id="ARBA00023136"/>
    </source>
</evidence>
<dbReference type="EC" id="2.7.13.3" evidence="3"/>
<reference evidence="15" key="1">
    <citation type="journal article" date="2024" name="Int. J. Syst. Evol. Microbiol.">
        <title>Turicibacter faecis sp. nov., isolated from faeces of heart failure mouse model.</title>
        <authorList>
            <person name="Imamura Y."/>
            <person name="Motooka D."/>
            <person name="Nakajima Y."/>
            <person name="Ito S."/>
            <person name="Kitakaze M."/>
            <person name="Iida T."/>
            <person name="Nakamura S."/>
        </authorList>
    </citation>
    <scope>NUCLEOTIDE SEQUENCE</scope>
    <source>
        <strain evidence="15">TC023</strain>
    </source>
</reference>
<dbReference type="InterPro" id="IPR005467">
    <property type="entry name" value="His_kinase_dom"/>
</dbReference>
<dbReference type="GO" id="GO:0016301">
    <property type="term" value="F:kinase activity"/>
    <property type="evidence" value="ECO:0007669"/>
    <property type="project" value="UniProtKB-KW"/>
</dbReference>